<dbReference type="InterPro" id="IPR042543">
    <property type="entry name" value="AdoMet_synthase_2"/>
</dbReference>
<dbReference type="InterPro" id="IPR042544">
    <property type="entry name" value="AdoMet_synthase_3"/>
</dbReference>
<evidence type="ECO:0000313" key="3">
    <source>
        <dbReference type="Proteomes" id="UP000334340"/>
    </source>
</evidence>
<gene>
    <name evidence="2" type="ORF">MELA_02188</name>
</gene>
<reference evidence="2 3" key="1">
    <citation type="submission" date="2019-07" db="EMBL/GenBank/DDBJ databases">
        <authorList>
            <person name="Cremers G."/>
        </authorList>
    </citation>
    <scope>NUCLEOTIDE SEQUENCE [LARGE SCALE GENOMIC DNA]</scope>
</reference>
<dbReference type="Proteomes" id="UP000334340">
    <property type="component" value="Unassembled WGS sequence"/>
</dbReference>
<dbReference type="Gene3D" id="3.30.300.340">
    <property type="entry name" value="S-adenosylmethionine synthetase, N-terminal domain"/>
    <property type="match status" value="1"/>
</dbReference>
<dbReference type="EMBL" id="CABIKM010000034">
    <property type="protein sequence ID" value="VUZ85803.1"/>
    <property type="molecule type" value="Genomic_DNA"/>
</dbReference>
<evidence type="ECO:0000256" key="1">
    <source>
        <dbReference type="ARBA" id="ARBA00006892"/>
    </source>
</evidence>
<dbReference type="Pfam" id="PF01941">
    <property type="entry name" value="AdoMet_Synthase"/>
    <property type="match status" value="1"/>
</dbReference>
<dbReference type="AlphaFoldDB" id="A0A564ZKV3"/>
<protein>
    <submittedName>
        <fullName evidence="2">S-adenosylmethionine synthetase</fullName>
        <ecNumber evidence="2">2.5.1.6</ecNumber>
    </submittedName>
</protein>
<dbReference type="EC" id="2.5.1.6" evidence="2"/>
<dbReference type="Gene3D" id="3.30.300.10">
    <property type="match status" value="1"/>
</dbReference>
<dbReference type="PANTHER" id="PTHR36697">
    <property type="entry name" value="S-ADENOSYLMETHIONINE SYNTHASE"/>
    <property type="match status" value="1"/>
</dbReference>
<dbReference type="NCBIfam" id="NF003363">
    <property type="entry name" value="PRK04439.1-2"/>
    <property type="match status" value="1"/>
</dbReference>
<name>A0A564ZKV3_9BACT</name>
<keyword evidence="3" id="KW-1185">Reference proteome</keyword>
<dbReference type="Gene3D" id="3.30.300.280">
    <property type="entry name" value="S-adenosylmethionine synthetase, C-terminal domain"/>
    <property type="match status" value="1"/>
</dbReference>
<keyword evidence="2" id="KW-0808">Transferase</keyword>
<proteinExistence type="inferred from homology"/>
<comment type="similarity">
    <text evidence="1">Belongs to the AdoMet synthetase 2 family.</text>
</comment>
<organism evidence="2 3">
    <name type="scientific">Candidatus Methylomirabilis lanthanidiphila</name>
    <dbReference type="NCBI Taxonomy" id="2211376"/>
    <lineage>
        <taxon>Bacteria</taxon>
        <taxon>Candidatus Methylomirabilota</taxon>
        <taxon>Candidatus Methylomirabilia</taxon>
        <taxon>Candidatus Methylomirabilales</taxon>
        <taxon>Candidatus Methylomirabilaceae</taxon>
        <taxon>Candidatus Methylomirabilis</taxon>
    </lineage>
</organism>
<evidence type="ECO:0000313" key="2">
    <source>
        <dbReference type="EMBL" id="VUZ85803.1"/>
    </source>
</evidence>
<dbReference type="GO" id="GO:0004478">
    <property type="term" value="F:methionine adenosyltransferase activity"/>
    <property type="evidence" value="ECO:0007669"/>
    <property type="project" value="UniProtKB-EC"/>
</dbReference>
<accession>A0A564ZKV3</accession>
<dbReference type="PANTHER" id="PTHR36697:SF1">
    <property type="entry name" value="S-ADENOSYLMETHIONINE SYNTHASE"/>
    <property type="match status" value="1"/>
</dbReference>
<dbReference type="InterPro" id="IPR027790">
    <property type="entry name" value="AdoMet_synthase_2_family"/>
</dbReference>
<sequence length="400" mass="44330">MPQARVQRLQQPPIGEQPIEIVERKGLGHPDSICDAVMEEIARAINAEYQQRFGQVLHNNIDKGLLVAGRVRRRLGKGRVLQPMELVIGDRATYRVGRVRVPIKEIAVEAAKGWFRKSLRHVDPNRHVRYRVVLAEGSDELADIFRREGVREANDTSAAVGYAPLSETEQMVLWVERYLNSPGFKAAFPETGEDVKVMGIRADRALTMMVAMPLLCKAITSEAAYFRKKAEVMEALRQALPPSPGLDTIELVLNALDREGRGLGGMYLSLLGTSAEDADSGQVGRGNRVNGVIPLNRPVGGEAAAGKNPVSHIGKIYTVLSHRMADQIFRRVEGVREVYVWLVGQIGRPVDQPWAAVQLIQAADAEDEQITQGCRLVIDQELNRLTDFCVELTEGKYPVC</sequence>